<evidence type="ECO:0000313" key="3">
    <source>
        <dbReference type="Proteomes" id="UP000006548"/>
    </source>
</evidence>
<dbReference type="PaxDb" id="3702-AT4G12334.1"/>
<dbReference type="Araport" id="AT4G12334"/>
<dbReference type="TAIR" id="AT4G12334"/>
<proteinExistence type="predicted"/>
<protein>
    <submittedName>
        <fullName evidence="2">Cytochrome P450 superfamily protein</fullName>
    </submittedName>
</protein>
<dbReference type="PANTHER" id="PTHR47951:SF1">
    <property type="entry name" value="CYTOCHROME P450 - LIKE PROTEIN-RELATED"/>
    <property type="match status" value="1"/>
</dbReference>
<dbReference type="iPTMnet" id="F4JQL6"/>
<dbReference type="SUPFAM" id="SSF48264">
    <property type="entry name" value="Cytochrome P450"/>
    <property type="match status" value="1"/>
</dbReference>
<gene>
    <name evidence="1 2" type="ordered locus">At4g12334</name>
</gene>
<evidence type="ECO:0000313" key="2">
    <source>
        <dbReference type="EMBL" id="AEE83116.1"/>
    </source>
</evidence>
<reference evidence="3" key="2">
    <citation type="journal article" date="2017" name="Plant J.">
        <title>Araport11: a complete reannotation of the Arabidopsis thaliana reference genome.</title>
        <authorList>
            <person name="Cheng C.Y."/>
            <person name="Krishnakumar V."/>
            <person name="Chan A.P."/>
            <person name="Thibaud-Nissen F."/>
            <person name="Schobel S."/>
            <person name="Town C.D."/>
        </authorList>
    </citation>
    <scope>GENOME REANNOTATION</scope>
    <source>
        <strain evidence="3">cv. Columbia</strain>
    </source>
</reference>
<dbReference type="GO" id="GO:0020037">
    <property type="term" value="F:heme binding"/>
    <property type="evidence" value="ECO:0007669"/>
    <property type="project" value="InterPro"/>
</dbReference>
<dbReference type="SMR" id="F4JQL6"/>
<dbReference type="InterPro" id="IPR036396">
    <property type="entry name" value="Cyt_P450_sf"/>
</dbReference>
<dbReference type="AlphaFoldDB" id="F4JQL6"/>
<dbReference type="GO" id="GO:0005506">
    <property type="term" value="F:iron ion binding"/>
    <property type="evidence" value="ECO:0007669"/>
    <property type="project" value="InterPro"/>
</dbReference>
<dbReference type="GO" id="GO:0016705">
    <property type="term" value="F:oxidoreductase activity, acting on paired donors, with incorporation or reduction of molecular oxygen"/>
    <property type="evidence" value="ECO:0007669"/>
    <property type="project" value="InterPro"/>
</dbReference>
<dbReference type="EMBL" id="CP002687">
    <property type="protein sequence ID" value="AEE83116.1"/>
    <property type="molecule type" value="Genomic_DNA"/>
</dbReference>
<dbReference type="GO" id="GO:0004497">
    <property type="term" value="F:monooxygenase activity"/>
    <property type="evidence" value="ECO:0007669"/>
    <property type="project" value="InterPro"/>
</dbReference>
<keyword evidence="3" id="KW-1185">Reference proteome</keyword>
<sequence length="113" mass="13098">MTRMMLGAIVEEEERTILGNELKKLILLFQISKEAQKYSYVMKEEEDFLQYLLRVIDDDEKAPLSMTHIKSLLMDMVLGGFDTSVKEPHIPRLLYLQAIMKETLPLSYSSSPE</sequence>
<dbReference type="HOGENOM" id="CLU_2136933_0_0_1"/>
<dbReference type="eggNOG" id="KOG0156">
    <property type="taxonomic scope" value="Eukaryota"/>
</dbReference>
<dbReference type="Proteomes" id="UP000006548">
    <property type="component" value="Chromosome 4"/>
</dbReference>
<organism evidence="2 3">
    <name type="scientific">Arabidopsis thaliana</name>
    <name type="common">Mouse-ear cress</name>
    <dbReference type="NCBI Taxonomy" id="3702"/>
    <lineage>
        <taxon>Eukaryota</taxon>
        <taxon>Viridiplantae</taxon>
        <taxon>Streptophyta</taxon>
        <taxon>Embryophyta</taxon>
        <taxon>Tracheophyta</taxon>
        <taxon>Spermatophyta</taxon>
        <taxon>Magnoliopsida</taxon>
        <taxon>eudicotyledons</taxon>
        <taxon>Gunneridae</taxon>
        <taxon>Pentapetalae</taxon>
        <taxon>rosids</taxon>
        <taxon>malvids</taxon>
        <taxon>Brassicales</taxon>
        <taxon>Brassicaceae</taxon>
        <taxon>Camelineae</taxon>
        <taxon>Arabidopsis</taxon>
    </lineage>
</organism>
<dbReference type="STRING" id="3702.F4JQL6"/>
<accession>F4JQL6</accession>
<dbReference type="PANTHER" id="PTHR47951">
    <property type="entry name" value="OS08G0547900 PROTEIN"/>
    <property type="match status" value="1"/>
</dbReference>
<evidence type="ECO:0000313" key="1">
    <source>
        <dbReference type="Araport" id="AT4G12334"/>
    </source>
</evidence>
<dbReference type="InParanoid" id="F4JQL6"/>
<dbReference type="Gene3D" id="1.10.630.10">
    <property type="entry name" value="Cytochrome P450"/>
    <property type="match status" value="1"/>
</dbReference>
<reference evidence="2 3" key="1">
    <citation type="journal article" date="1999" name="Nature">
        <title>Sequence and analysis of chromosome 4 of the plant Arabidopsis thaliana.</title>
        <authorList>
            <consortium name="EU"/>
            <consortium name="CSHL and WU Arabidopsis Sequencing Project"/>
            <person name="Mayer K."/>
            <person name="Schuller C."/>
            <person name="Wambutt R."/>
            <person name="Murphy G."/>
            <person name="Volckaert G."/>
            <person name="Pohl T."/>
            <person name="Dusterhoft A."/>
            <person name="Stiekema W."/>
            <person name="Entian K.D."/>
            <person name="Terryn N."/>
            <person name="Harris B."/>
            <person name="Ansorge W."/>
            <person name="Brandt P."/>
            <person name="Grivell L."/>
            <person name="Rieger M."/>
            <person name="Weichselgartner M."/>
            <person name="de Simone V."/>
            <person name="Obermaier B."/>
            <person name="Mache R."/>
            <person name="Muller M."/>
            <person name="Kreis M."/>
            <person name="Delseny M."/>
            <person name="Puigdomenech P."/>
            <person name="Watson M."/>
            <person name="Schmidtheini T."/>
            <person name="Reichert B."/>
            <person name="Portatelle D."/>
            <person name="Perez-Alonso M."/>
            <person name="Boutry M."/>
            <person name="Bancroft I."/>
            <person name="Vos P."/>
            <person name="Hoheisel J."/>
            <person name="Zimmermann W."/>
            <person name="Wedler H."/>
            <person name="Ridley P."/>
            <person name="Langham S.A."/>
            <person name="McCullagh B."/>
            <person name="Bilham L."/>
            <person name="Robben J."/>
            <person name="Van der Schueren J."/>
            <person name="Grymonprez B."/>
            <person name="Chuang Y.J."/>
            <person name="Vandenbussche F."/>
            <person name="Braeken M."/>
            <person name="Weltjens I."/>
            <person name="Voet M."/>
            <person name="Bastiaens I."/>
            <person name="Aert R."/>
            <person name="Defoor E."/>
            <person name="Weitzenegger T."/>
            <person name="Bothe G."/>
            <person name="Ramsperger U."/>
            <person name="Hilbert H."/>
            <person name="Braun M."/>
            <person name="Holzer E."/>
            <person name="Brandt A."/>
            <person name="Peters S."/>
            <person name="van Staveren M."/>
            <person name="Dirske W."/>
            <person name="Mooijman P."/>
            <person name="Klein Lankhorst R."/>
            <person name="Rose M."/>
            <person name="Hauf J."/>
            <person name="Kotter P."/>
            <person name="Berneiser S."/>
            <person name="Hempel S."/>
            <person name="Feldpausch M."/>
            <person name="Lamberth S."/>
            <person name="Van den Daele H."/>
            <person name="De Keyser A."/>
            <person name="Buysshaert C."/>
            <person name="Gielen J."/>
            <person name="Villarroel R."/>
            <person name="De Clercq R."/>
            <person name="Van Montagu M."/>
            <person name="Rogers J."/>
            <person name="Cronin A."/>
            <person name="Quail M."/>
            <person name="Bray-Allen S."/>
            <person name="Clark L."/>
            <person name="Doggett J."/>
            <person name="Hall S."/>
            <person name="Kay M."/>
            <person name="Lennard N."/>
            <person name="McLay K."/>
            <person name="Mayes R."/>
            <person name="Pettett A."/>
            <person name="Rajandream M.A."/>
            <person name="Lyne M."/>
            <person name="Benes V."/>
            <person name="Rechmann S."/>
            <person name="Borkova D."/>
            <person name="Blocker H."/>
            <person name="Scharfe M."/>
            <person name="Grimm M."/>
            <person name="Lohnert T.H."/>
            <person name="Dose S."/>
            <person name="de Haan M."/>
            <person name="Maarse A."/>
            <person name="Schafer M."/>
            <person name="Muller-Auer S."/>
            <person name="Gabel C."/>
            <person name="Fuchs M."/>
            <person name="Fartmann B."/>
            <person name="Granderath K."/>
            <person name="Dauner D."/>
            <person name="Herzl A."/>
            <person name="Neumann S."/>
            <person name="Argiriou A."/>
            <person name="Vitale D."/>
            <person name="Liguori R."/>
            <person name="Piravandi E."/>
            <person name="Massenet O."/>
            <person name="Quigley F."/>
            <person name="Clabauld G."/>
            <person name="Mundlein A."/>
            <person name="Felber R."/>
            <person name="Schnabl S."/>
            <person name="Hiller R."/>
            <person name="Schmidt W."/>
            <person name="Lecharny A."/>
            <person name="Aubourg S."/>
            <person name="Chefdor F."/>
            <person name="Cooke R."/>
            <person name="Berger C."/>
            <person name="Montfort A."/>
            <person name="Casacuberta E."/>
            <person name="Gibbons T."/>
            <person name="Weber N."/>
            <person name="Vandenbol M."/>
            <person name="Bargues M."/>
            <person name="Terol J."/>
            <person name="Torres A."/>
            <person name="Perez-Perez A."/>
            <person name="Purnelle B."/>
            <person name="Bent E."/>
            <person name="Johnson S."/>
            <person name="Tacon D."/>
            <person name="Jesse T."/>
            <person name="Heijnen L."/>
            <person name="Schwarz S."/>
            <person name="Scholler P."/>
            <person name="Heber S."/>
            <person name="Francs P."/>
            <person name="Bielke C."/>
            <person name="Frishman D."/>
            <person name="Haase D."/>
            <person name="Lemcke K."/>
            <person name="Mewes H.W."/>
            <person name="Stocker S."/>
            <person name="Zaccaria P."/>
            <person name="Bevan M."/>
            <person name="Wilson R.K."/>
            <person name="de la Bastide M."/>
            <person name="Habermann K."/>
            <person name="Parnell L."/>
            <person name="Dedhia N."/>
            <person name="Gnoj L."/>
            <person name="Schutz K."/>
            <person name="Huang E."/>
            <person name="Spiegel L."/>
            <person name="Sehkon M."/>
            <person name="Murray J."/>
            <person name="Sheet P."/>
            <person name="Cordes M."/>
            <person name="Abu-Threideh J."/>
            <person name="Stoneking T."/>
            <person name="Kalicki J."/>
            <person name="Graves T."/>
            <person name="Harmon G."/>
            <person name="Edwards J."/>
            <person name="Latreille P."/>
            <person name="Courtney L."/>
            <person name="Cloud J."/>
            <person name="Abbott A."/>
            <person name="Scott K."/>
            <person name="Johnson D."/>
            <person name="Minx P."/>
            <person name="Bentley D."/>
            <person name="Fulton B."/>
            <person name="Miller N."/>
            <person name="Greco T."/>
            <person name="Kemp K."/>
            <person name="Kramer J."/>
            <person name="Fulton L."/>
            <person name="Mardis E."/>
            <person name="Dante M."/>
            <person name="Pepin K."/>
            <person name="Hillier L."/>
            <person name="Nelson J."/>
            <person name="Spieth J."/>
            <person name="Ryan E."/>
            <person name="Andrews S."/>
            <person name="Geisel C."/>
            <person name="Layman D."/>
            <person name="Du H."/>
            <person name="Ali J."/>
            <person name="Berghoff A."/>
            <person name="Jones K."/>
            <person name="Drone K."/>
            <person name="Cotton M."/>
            <person name="Joshu C."/>
            <person name="Antonoiu B."/>
            <person name="Zidanic M."/>
            <person name="Strong C."/>
            <person name="Sun H."/>
            <person name="Lamar B."/>
            <person name="Yordan C."/>
            <person name="Ma P."/>
            <person name="Zhong J."/>
            <person name="Preston R."/>
            <person name="Vil D."/>
            <person name="Shekher M."/>
            <person name="Matero A."/>
            <person name="Shah R."/>
            <person name="Swaby I.K."/>
            <person name="O'Shaughnessy A."/>
            <person name="Rodriguez M."/>
            <person name="Hoffmann J."/>
            <person name="Till S."/>
            <person name="Granat S."/>
            <person name="Shohdy N."/>
            <person name="Hasegawa A."/>
            <person name="Hameed A."/>
            <person name="Lodhi M."/>
            <person name="Johnson A."/>
            <person name="Chen E."/>
            <person name="Marra M."/>
            <person name="Martienssen R."/>
            <person name="McCombie W.R."/>
        </authorList>
    </citation>
    <scope>NUCLEOTIDE SEQUENCE [LARGE SCALE GENOMIC DNA]</scope>
    <source>
        <strain evidence="3">cv. Columbia</strain>
    </source>
</reference>
<dbReference type="KEGG" id="ath:AT4G12334"/>
<name>F4JQL6_ARATH</name>
<dbReference type="RefSeq" id="NP_001154223.1">
    <property type="nucleotide sequence ID" value="NM_001160751.1"/>
</dbReference>
<dbReference type="GeneID" id="6241296"/>